<dbReference type="Proteomes" id="UP000230750">
    <property type="component" value="Unassembled WGS sequence"/>
</dbReference>
<dbReference type="AlphaFoldDB" id="A0A2G8LFV9"/>
<evidence type="ECO:0000259" key="1">
    <source>
        <dbReference type="PROSITE" id="PS50003"/>
    </source>
</evidence>
<protein>
    <recommendedName>
        <fullName evidence="1">PH domain-containing protein</fullName>
    </recommendedName>
</protein>
<dbReference type="Gene3D" id="2.30.29.30">
    <property type="entry name" value="Pleckstrin-homology domain (PH domain)/Phosphotyrosine-binding domain (PTB)"/>
    <property type="match status" value="1"/>
</dbReference>
<organism evidence="2 3">
    <name type="scientific">Stichopus japonicus</name>
    <name type="common">Sea cucumber</name>
    <dbReference type="NCBI Taxonomy" id="307972"/>
    <lineage>
        <taxon>Eukaryota</taxon>
        <taxon>Metazoa</taxon>
        <taxon>Echinodermata</taxon>
        <taxon>Eleutherozoa</taxon>
        <taxon>Echinozoa</taxon>
        <taxon>Holothuroidea</taxon>
        <taxon>Aspidochirotacea</taxon>
        <taxon>Aspidochirotida</taxon>
        <taxon>Stichopodidae</taxon>
        <taxon>Apostichopus</taxon>
    </lineage>
</organism>
<dbReference type="SUPFAM" id="SSF50729">
    <property type="entry name" value="PH domain-like"/>
    <property type="match status" value="1"/>
</dbReference>
<evidence type="ECO:0000313" key="3">
    <source>
        <dbReference type="Proteomes" id="UP000230750"/>
    </source>
</evidence>
<feature type="non-terminal residue" evidence="2">
    <location>
        <position position="1"/>
    </location>
</feature>
<dbReference type="InterPro" id="IPR001849">
    <property type="entry name" value="PH_domain"/>
</dbReference>
<reference evidence="2 3" key="1">
    <citation type="journal article" date="2017" name="PLoS Biol.">
        <title>The sea cucumber genome provides insights into morphological evolution and visceral regeneration.</title>
        <authorList>
            <person name="Zhang X."/>
            <person name="Sun L."/>
            <person name="Yuan J."/>
            <person name="Sun Y."/>
            <person name="Gao Y."/>
            <person name="Zhang L."/>
            <person name="Li S."/>
            <person name="Dai H."/>
            <person name="Hamel J.F."/>
            <person name="Liu C."/>
            <person name="Yu Y."/>
            <person name="Liu S."/>
            <person name="Lin W."/>
            <person name="Guo K."/>
            <person name="Jin S."/>
            <person name="Xu P."/>
            <person name="Storey K.B."/>
            <person name="Huan P."/>
            <person name="Zhang T."/>
            <person name="Zhou Y."/>
            <person name="Zhang J."/>
            <person name="Lin C."/>
            <person name="Li X."/>
            <person name="Xing L."/>
            <person name="Huo D."/>
            <person name="Sun M."/>
            <person name="Wang L."/>
            <person name="Mercier A."/>
            <person name="Li F."/>
            <person name="Yang H."/>
            <person name="Xiang J."/>
        </authorList>
    </citation>
    <scope>NUCLEOTIDE SEQUENCE [LARGE SCALE GENOMIC DNA]</scope>
    <source>
        <strain evidence="2">Shaxun</strain>
        <tissue evidence="2">Muscle</tissue>
    </source>
</reference>
<name>A0A2G8LFV9_STIJA</name>
<dbReference type="EMBL" id="MRZV01000092">
    <property type="protein sequence ID" value="PIK59133.1"/>
    <property type="molecule type" value="Genomic_DNA"/>
</dbReference>
<accession>A0A2G8LFV9</accession>
<comment type="caution">
    <text evidence="2">The sequence shown here is derived from an EMBL/GenBank/DDBJ whole genome shotgun (WGS) entry which is preliminary data.</text>
</comment>
<sequence>QEAKGVICLPGYNIQKSDKKKWAIKISHKSLDKDVYLEAEKESDWRKWMEHLQRQLFYSRTKKKLEIPWCFQII</sequence>
<dbReference type="InterPro" id="IPR011993">
    <property type="entry name" value="PH-like_dom_sf"/>
</dbReference>
<keyword evidence="3" id="KW-1185">Reference proteome</keyword>
<dbReference type="PROSITE" id="PS50003">
    <property type="entry name" value="PH_DOMAIN"/>
    <property type="match status" value="1"/>
</dbReference>
<evidence type="ECO:0000313" key="2">
    <source>
        <dbReference type="EMBL" id="PIK59133.1"/>
    </source>
</evidence>
<gene>
    <name evidence="2" type="ORF">BSL78_03938</name>
</gene>
<feature type="domain" description="PH" evidence="1">
    <location>
        <begin position="1"/>
        <end position="57"/>
    </location>
</feature>
<proteinExistence type="predicted"/>